<dbReference type="InterPro" id="IPR024079">
    <property type="entry name" value="MetalloPept_cat_dom_sf"/>
</dbReference>
<organism evidence="7 8">
    <name type="scientific">Brevundimonas bullata</name>
    <dbReference type="NCBI Taxonomy" id="13160"/>
    <lineage>
        <taxon>Bacteria</taxon>
        <taxon>Pseudomonadati</taxon>
        <taxon>Pseudomonadota</taxon>
        <taxon>Alphaproteobacteria</taxon>
        <taxon>Caulobacterales</taxon>
        <taxon>Caulobacteraceae</taxon>
        <taxon>Brevundimonas</taxon>
    </lineage>
</organism>
<dbReference type="Proteomes" id="UP000539957">
    <property type="component" value="Unassembled WGS sequence"/>
</dbReference>
<dbReference type="GO" id="GO:0008270">
    <property type="term" value="F:zinc ion binding"/>
    <property type="evidence" value="ECO:0007669"/>
    <property type="project" value="InterPro"/>
</dbReference>
<protein>
    <recommendedName>
        <fullName evidence="6">Peptidase M10 metallopeptidase domain-containing protein</fullName>
    </recommendedName>
</protein>
<dbReference type="Pfam" id="PF00413">
    <property type="entry name" value="Peptidase_M10"/>
    <property type="match status" value="1"/>
</dbReference>
<dbReference type="SUPFAM" id="SSF55486">
    <property type="entry name" value="Metalloproteases ('zincins'), catalytic domain"/>
    <property type="match status" value="1"/>
</dbReference>
<proteinExistence type="predicted"/>
<comment type="caution">
    <text evidence="7">The sequence shown here is derived from an EMBL/GenBank/DDBJ whole genome shotgun (WGS) entry which is preliminary data.</text>
</comment>
<feature type="domain" description="Peptidase M10 metallopeptidase" evidence="6">
    <location>
        <begin position="135"/>
        <end position="182"/>
    </location>
</feature>
<keyword evidence="2" id="KW-0479">Metal-binding</keyword>
<evidence type="ECO:0000259" key="6">
    <source>
        <dbReference type="Pfam" id="PF00413"/>
    </source>
</evidence>
<gene>
    <name evidence="7" type="ORF">HNP32_002771</name>
</gene>
<evidence type="ECO:0000256" key="5">
    <source>
        <dbReference type="SAM" id="SignalP"/>
    </source>
</evidence>
<keyword evidence="4" id="KW-0862">Zinc</keyword>
<evidence type="ECO:0000313" key="7">
    <source>
        <dbReference type="EMBL" id="MBB4799017.1"/>
    </source>
</evidence>
<evidence type="ECO:0000256" key="4">
    <source>
        <dbReference type="ARBA" id="ARBA00022833"/>
    </source>
</evidence>
<dbReference type="EMBL" id="JACHKY010000004">
    <property type="protein sequence ID" value="MBB4799017.1"/>
    <property type="molecule type" value="Genomic_DNA"/>
</dbReference>
<dbReference type="AlphaFoldDB" id="A0A7W7IRR2"/>
<dbReference type="RefSeq" id="WP_184271488.1">
    <property type="nucleotide sequence ID" value="NZ_JACHKY010000004.1"/>
</dbReference>
<evidence type="ECO:0000256" key="1">
    <source>
        <dbReference type="ARBA" id="ARBA00022670"/>
    </source>
</evidence>
<dbReference type="GO" id="GO:0006508">
    <property type="term" value="P:proteolysis"/>
    <property type="evidence" value="ECO:0007669"/>
    <property type="project" value="UniProtKB-KW"/>
</dbReference>
<keyword evidence="3" id="KW-0378">Hydrolase</keyword>
<keyword evidence="5" id="KW-0732">Signal</keyword>
<name>A0A7W7IRR2_9CAUL</name>
<dbReference type="InterPro" id="IPR001818">
    <property type="entry name" value="Pept_M10_metallopeptidase"/>
</dbReference>
<feature type="signal peptide" evidence="5">
    <location>
        <begin position="1"/>
        <end position="29"/>
    </location>
</feature>
<dbReference type="GO" id="GO:0004222">
    <property type="term" value="F:metalloendopeptidase activity"/>
    <property type="evidence" value="ECO:0007669"/>
    <property type="project" value="InterPro"/>
</dbReference>
<reference evidence="7 8" key="1">
    <citation type="submission" date="2020-08" db="EMBL/GenBank/DDBJ databases">
        <title>Functional genomics of gut bacteria from endangered species of beetles.</title>
        <authorList>
            <person name="Carlos-Shanley C."/>
        </authorList>
    </citation>
    <scope>NUCLEOTIDE SEQUENCE [LARGE SCALE GENOMIC DNA]</scope>
    <source>
        <strain evidence="7 8">S00123</strain>
    </source>
</reference>
<keyword evidence="8" id="KW-1185">Reference proteome</keyword>
<dbReference type="Gene3D" id="3.40.390.10">
    <property type="entry name" value="Collagenase (Catalytic Domain)"/>
    <property type="match status" value="1"/>
</dbReference>
<dbReference type="GO" id="GO:0031012">
    <property type="term" value="C:extracellular matrix"/>
    <property type="evidence" value="ECO:0007669"/>
    <property type="project" value="InterPro"/>
</dbReference>
<evidence type="ECO:0000256" key="2">
    <source>
        <dbReference type="ARBA" id="ARBA00022723"/>
    </source>
</evidence>
<evidence type="ECO:0000313" key="8">
    <source>
        <dbReference type="Proteomes" id="UP000539957"/>
    </source>
</evidence>
<accession>A0A7W7IRR2</accession>
<feature type="chain" id="PRO_5031182181" description="Peptidase M10 metallopeptidase domain-containing protein" evidence="5">
    <location>
        <begin position="30"/>
        <end position="210"/>
    </location>
</feature>
<sequence>MQLNKSVSTVCRSALLALCSCLAATPALAQTPPMDRKWATPSAHVFIHVDMPPACDAATQRAIDTWNAQGSRWTYGWTSQNYQTDRQAYVGRVTIAPQRLSPSVPGQATRYPNTGTMMNSAWVGINDQMLYWNGSYYTADGDLQCPTSGGVASNRYSFEYVALHELGHSLGFGHHNDYSCAMSYGTFAGDTRTRPCAAEAAELRRQYGAR</sequence>
<evidence type="ECO:0000256" key="3">
    <source>
        <dbReference type="ARBA" id="ARBA00022801"/>
    </source>
</evidence>
<keyword evidence="1" id="KW-0645">Protease</keyword>